<protein>
    <submittedName>
        <fullName evidence="1">4757_t:CDS:1</fullName>
    </submittedName>
</protein>
<evidence type="ECO:0000313" key="2">
    <source>
        <dbReference type="Proteomes" id="UP000789375"/>
    </source>
</evidence>
<comment type="caution">
    <text evidence="1">The sequence shown here is derived from an EMBL/GenBank/DDBJ whole genome shotgun (WGS) entry which is preliminary data.</text>
</comment>
<reference evidence="1" key="1">
    <citation type="submission" date="2021-06" db="EMBL/GenBank/DDBJ databases">
        <authorList>
            <person name="Kallberg Y."/>
            <person name="Tangrot J."/>
            <person name="Rosling A."/>
        </authorList>
    </citation>
    <scope>NUCLEOTIDE SEQUENCE</scope>
    <source>
        <strain evidence="1">87-6 pot B 2015</strain>
    </source>
</reference>
<dbReference type="EMBL" id="CAJVPP010015360">
    <property type="protein sequence ID" value="CAG8726637.1"/>
    <property type="molecule type" value="Genomic_DNA"/>
</dbReference>
<evidence type="ECO:0000313" key="1">
    <source>
        <dbReference type="EMBL" id="CAG8726637.1"/>
    </source>
</evidence>
<accession>A0A9N9I8T0</accession>
<name>A0A9N9I8T0_FUNMO</name>
<feature type="non-terminal residue" evidence="1">
    <location>
        <position position="1"/>
    </location>
</feature>
<keyword evidence="2" id="KW-1185">Reference proteome</keyword>
<dbReference type="Proteomes" id="UP000789375">
    <property type="component" value="Unassembled WGS sequence"/>
</dbReference>
<organism evidence="1 2">
    <name type="scientific">Funneliformis mosseae</name>
    <name type="common">Endomycorrhizal fungus</name>
    <name type="synonym">Glomus mosseae</name>
    <dbReference type="NCBI Taxonomy" id="27381"/>
    <lineage>
        <taxon>Eukaryota</taxon>
        <taxon>Fungi</taxon>
        <taxon>Fungi incertae sedis</taxon>
        <taxon>Mucoromycota</taxon>
        <taxon>Glomeromycotina</taxon>
        <taxon>Glomeromycetes</taxon>
        <taxon>Glomerales</taxon>
        <taxon>Glomeraceae</taxon>
        <taxon>Funneliformis</taxon>
    </lineage>
</organism>
<feature type="non-terminal residue" evidence="1">
    <location>
        <position position="43"/>
    </location>
</feature>
<proteinExistence type="predicted"/>
<gene>
    <name evidence="1" type="ORF">FMOSSE_LOCUS15388</name>
</gene>
<sequence length="43" mass="4647">LCTCIKGDRILVLIDVIRFCGCITVSTDDVRLCAGDVCIISTE</sequence>
<dbReference type="AlphaFoldDB" id="A0A9N9I8T0"/>